<sequence length="355" mass="42128">MKFIRKHKKIFILSVIIFIYVSYCLTLDSEEQFKKYTEKARNSIMAHNFSNAIRYWQKAIKYKPDDYETLRSLANFLYDIDYKKAKKYFQQLIKYHGDKKIRGVAEAYYYLGKIAFEEDDKEQAISYFKKAIEADPTYGKTYASLAIFFEGEKEIEIYKKGIKNAPDEVENYIKLFLSYYNEEKYDLSTISFEELRNLIPLENATGEILSRIGNLLYGMANNIETAIVVHKKALEKDDTIARSYRDLGGIYKLKGLYEKSEEYYKAAIQYEKDIENFSGLAHLYYILGEYKKTVETLLECLKYDDIDSGNTEYIMAMAYYKLGDYKNALYWLEQYDSRDEDIIKFQKYLQRKLNQ</sequence>
<proteinExistence type="predicted"/>
<dbReference type="RefSeq" id="WP_127017453.1">
    <property type="nucleotide sequence ID" value="NZ_CP016379.1"/>
</dbReference>
<dbReference type="Proteomes" id="UP000267250">
    <property type="component" value="Chromosome"/>
</dbReference>
<keyword evidence="3" id="KW-1185">Reference proteome</keyword>
<dbReference type="SMART" id="SM00028">
    <property type="entry name" value="TPR"/>
    <property type="match status" value="7"/>
</dbReference>
<dbReference type="Gene3D" id="1.25.40.10">
    <property type="entry name" value="Tetratricopeptide repeat domain"/>
    <property type="match status" value="3"/>
</dbReference>
<accession>A0A3S9T0H9</accession>
<dbReference type="AlphaFoldDB" id="A0A3S9T0H9"/>
<feature type="repeat" description="TPR" evidence="1">
    <location>
        <begin position="241"/>
        <end position="274"/>
    </location>
</feature>
<dbReference type="KEGG" id="aft:BBF96_12265"/>
<evidence type="ECO:0000313" key="3">
    <source>
        <dbReference type="Proteomes" id="UP000267250"/>
    </source>
</evidence>
<dbReference type="PROSITE" id="PS50005">
    <property type="entry name" value="TPR"/>
    <property type="match status" value="2"/>
</dbReference>
<dbReference type="PROSITE" id="PS50293">
    <property type="entry name" value="TPR_REGION"/>
    <property type="match status" value="1"/>
</dbReference>
<dbReference type="InterPro" id="IPR019734">
    <property type="entry name" value="TPR_rpt"/>
</dbReference>
<evidence type="ECO:0000313" key="2">
    <source>
        <dbReference type="EMBL" id="AZR74103.1"/>
    </source>
</evidence>
<evidence type="ECO:0000256" key="1">
    <source>
        <dbReference type="PROSITE-ProRule" id="PRU00339"/>
    </source>
</evidence>
<dbReference type="Pfam" id="PF13432">
    <property type="entry name" value="TPR_16"/>
    <property type="match status" value="1"/>
</dbReference>
<dbReference type="PANTHER" id="PTHR12558:SF13">
    <property type="entry name" value="CELL DIVISION CYCLE PROTEIN 27 HOMOLOG"/>
    <property type="match status" value="1"/>
</dbReference>
<dbReference type="EMBL" id="CP016379">
    <property type="protein sequence ID" value="AZR74103.1"/>
    <property type="molecule type" value="Genomic_DNA"/>
</dbReference>
<protein>
    <submittedName>
        <fullName evidence="2">Uncharacterized protein</fullName>
    </submittedName>
</protein>
<dbReference type="InterPro" id="IPR011990">
    <property type="entry name" value="TPR-like_helical_dom_sf"/>
</dbReference>
<dbReference type="PANTHER" id="PTHR12558">
    <property type="entry name" value="CELL DIVISION CYCLE 16,23,27"/>
    <property type="match status" value="1"/>
</dbReference>
<dbReference type="OrthoDB" id="1895938at2"/>
<dbReference type="Pfam" id="PF13181">
    <property type="entry name" value="TPR_8"/>
    <property type="match status" value="1"/>
</dbReference>
<organism evidence="2 3">
    <name type="scientific">Anoxybacter fermentans</name>
    <dbReference type="NCBI Taxonomy" id="1323375"/>
    <lineage>
        <taxon>Bacteria</taxon>
        <taxon>Bacillati</taxon>
        <taxon>Bacillota</taxon>
        <taxon>Clostridia</taxon>
        <taxon>Halanaerobiales</taxon>
        <taxon>Anoxybacter</taxon>
    </lineage>
</organism>
<name>A0A3S9T0H9_9FIRM</name>
<reference evidence="2 3" key="1">
    <citation type="submission" date="2016-07" db="EMBL/GenBank/DDBJ databases">
        <title>Genome and transcriptome analysis of iron-reducing fermentative bacteria Anoxybacter fermentans.</title>
        <authorList>
            <person name="Zeng X."/>
            <person name="Shao Z."/>
        </authorList>
    </citation>
    <scope>NUCLEOTIDE SEQUENCE [LARGE SCALE GENOMIC DNA]</scope>
    <source>
        <strain evidence="2 3">DY22613</strain>
    </source>
</reference>
<gene>
    <name evidence="2" type="ORF">BBF96_12265</name>
</gene>
<dbReference type="SUPFAM" id="SSF48452">
    <property type="entry name" value="TPR-like"/>
    <property type="match status" value="1"/>
</dbReference>
<keyword evidence="1" id="KW-0802">TPR repeat</keyword>
<feature type="repeat" description="TPR" evidence="1">
    <location>
        <begin position="105"/>
        <end position="138"/>
    </location>
</feature>